<dbReference type="AlphaFoldDB" id="A0AAN8Y5R4"/>
<evidence type="ECO:0000256" key="1">
    <source>
        <dbReference type="SAM" id="MobiDB-lite"/>
    </source>
</evidence>
<dbReference type="SUPFAM" id="SSF56219">
    <property type="entry name" value="DNase I-like"/>
    <property type="match status" value="1"/>
</dbReference>
<accession>A0AAN8Y5R4</accession>
<dbReference type="PANTHER" id="PTHR35218">
    <property type="entry name" value="RNASE H DOMAIN-CONTAINING PROTEIN"/>
    <property type="match status" value="1"/>
</dbReference>
<sequence>MDFKHAPPTAQLPVPYHAILSYPNMGIHTTNSSSDLLPDGDPTLSSCFTKPAEHGSPFSSLDDAGSFSRISFFPSYNSIRLDGHHRRPGPKQHSNHILTSSLSKFSVSTTRECQHSRNGRSVRDNDTNKNINNCSKGKVMVYKEKFDKKFLLVYPSNISKILIDIITPFNPDIGNYILVMNPTINNNPNVSTMTIKNTLVVTPTRPNRSMNLIRWNCRGGNGPDFRRNFRSLLDCHKPPLVVLLETKMQSHQVRLDDFLFNKMIEVPTIYNSGGVVIL</sequence>
<comment type="caution">
    <text evidence="2">The sequence shown here is derived from an EMBL/GenBank/DDBJ whole genome shotgun (WGS) entry which is preliminary data.</text>
</comment>
<reference evidence="2 3" key="1">
    <citation type="submission" date="2024-02" db="EMBL/GenBank/DDBJ databases">
        <title>de novo genome assembly of Solanum bulbocastanum strain 11H21.</title>
        <authorList>
            <person name="Hosaka A.J."/>
        </authorList>
    </citation>
    <scope>NUCLEOTIDE SEQUENCE [LARGE SCALE GENOMIC DNA]</scope>
    <source>
        <tissue evidence="2">Young leaves</tissue>
    </source>
</reference>
<gene>
    <name evidence="2" type="ORF">RDI58_022075</name>
</gene>
<evidence type="ECO:0000313" key="2">
    <source>
        <dbReference type="EMBL" id="KAK6779891.1"/>
    </source>
</evidence>
<dbReference type="Proteomes" id="UP001371456">
    <property type="component" value="Unassembled WGS sequence"/>
</dbReference>
<dbReference type="InterPro" id="IPR036691">
    <property type="entry name" value="Endo/exonu/phosph_ase_sf"/>
</dbReference>
<evidence type="ECO:0000313" key="3">
    <source>
        <dbReference type="Proteomes" id="UP001371456"/>
    </source>
</evidence>
<feature type="region of interest" description="Disordered" evidence="1">
    <location>
        <begin position="109"/>
        <end position="129"/>
    </location>
</feature>
<keyword evidence="3" id="KW-1185">Reference proteome</keyword>
<dbReference type="PANTHER" id="PTHR35218:SF9">
    <property type="entry name" value="ENDONUCLEASE_EXONUCLEASE_PHOSPHATASE DOMAIN-CONTAINING PROTEIN"/>
    <property type="match status" value="1"/>
</dbReference>
<organism evidence="2 3">
    <name type="scientific">Solanum bulbocastanum</name>
    <name type="common">Wild potato</name>
    <dbReference type="NCBI Taxonomy" id="147425"/>
    <lineage>
        <taxon>Eukaryota</taxon>
        <taxon>Viridiplantae</taxon>
        <taxon>Streptophyta</taxon>
        <taxon>Embryophyta</taxon>
        <taxon>Tracheophyta</taxon>
        <taxon>Spermatophyta</taxon>
        <taxon>Magnoliopsida</taxon>
        <taxon>eudicotyledons</taxon>
        <taxon>Gunneridae</taxon>
        <taxon>Pentapetalae</taxon>
        <taxon>asterids</taxon>
        <taxon>lamiids</taxon>
        <taxon>Solanales</taxon>
        <taxon>Solanaceae</taxon>
        <taxon>Solanoideae</taxon>
        <taxon>Solaneae</taxon>
        <taxon>Solanum</taxon>
    </lineage>
</organism>
<protein>
    <submittedName>
        <fullName evidence="2">Uncharacterized protein</fullName>
    </submittedName>
</protein>
<name>A0AAN8Y5R4_SOLBU</name>
<proteinExistence type="predicted"/>
<dbReference type="EMBL" id="JBANQN010000009">
    <property type="protein sequence ID" value="KAK6779891.1"/>
    <property type="molecule type" value="Genomic_DNA"/>
</dbReference>